<accession>A0ABM7RQ13</accession>
<evidence type="ECO:0000313" key="3">
    <source>
        <dbReference type="EMBL" id="BCX67346.1"/>
    </source>
</evidence>
<feature type="region of interest" description="Disordered" evidence="1">
    <location>
        <begin position="30"/>
        <end position="58"/>
    </location>
</feature>
<dbReference type="Proteomes" id="UP000218595">
    <property type="component" value="Chromosome"/>
</dbReference>
<dbReference type="EMBL" id="AP017423">
    <property type="protein sequence ID" value="BCX67346.1"/>
    <property type="molecule type" value="Genomic_DNA"/>
</dbReference>
<evidence type="ECO:0000256" key="2">
    <source>
        <dbReference type="SAM" id="SignalP"/>
    </source>
</evidence>
<feature type="chain" id="PRO_5046259121" evidence="2">
    <location>
        <begin position="23"/>
        <end position="132"/>
    </location>
</feature>
<keyword evidence="2" id="KW-0732">Signal</keyword>
<gene>
    <name evidence="3" type="ORF">LAB08_R19810</name>
</gene>
<reference evidence="3 4" key="1">
    <citation type="submission" date="2016-04" db="EMBL/GenBank/DDBJ databases">
        <title>Complete genome sequence of Pseudomonas sp. LAB-08 isolated from TCE contaminated aquifer soil.</title>
        <authorList>
            <person name="Dohra H."/>
            <person name="Suzuki K."/>
            <person name="Fatma A."/>
            <person name="Inuzuka Y."/>
            <person name="Honjo M."/>
            <person name="Tashiro Y."/>
            <person name="Futamata H."/>
        </authorList>
    </citation>
    <scope>NUCLEOTIDE SEQUENCE [LARGE SCALE GENOMIC DNA]</scope>
    <source>
        <strain evidence="3 4">LAB-08</strain>
    </source>
</reference>
<evidence type="ECO:0000313" key="4">
    <source>
        <dbReference type="Proteomes" id="UP000218595"/>
    </source>
</evidence>
<protein>
    <submittedName>
        <fullName evidence="3">Uncharacterized protein</fullName>
    </submittedName>
</protein>
<keyword evidence="4" id="KW-1185">Reference proteome</keyword>
<proteinExistence type="predicted"/>
<feature type="signal peptide" evidence="2">
    <location>
        <begin position="1"/>
        <end position="22"/>
    </location>
</feature>
<dbReference type="RefSeq" id="WP_096512386.1">
    <property type="nucleotide sequence ID" value="NZ_AP017423.2"/>
</dbReference>
<evidence type="ECO:0000256" key="1">
    <source>
        <dbReference type="SAM" id="MobiDB-lite"/>
    </source>
</evidence>
<name>A0ABM7RQ13_9PSED</name>
<organism evidence="3 4">
    <name type="scientific">Pseudomonas izuensis</name>
    <dbReference type="NCBI Taxonomy" id="2684212"/>
    <lineage>
        <taxon>Bacteria</taxon>
        <taxon>Pseudomonadati</taxon>
        <taxon>Pseudomonadota</taxon>
        <taxon>Gammaproteobacteria</taxon>
        <taxon>Pseudomonadales</taxon>
        <taxon>Pseudomonadaceae</taxon>
        <taxon>Pseudomonas</taxon>
    </lineage>
</organism>
<sequence length="132" mass="14349">MNKTEQTLLLALCLTAATCAQAQDTPMQTEQSSSEFSYYGADQPFAHPAPPSLSTVPPGSYIPTSPQTFIPVSSEHVFYDSRLPTVADATVRVFIRTYDEEHGVYVNQEVFDPTCMRACLSSPGPALQGSQL</sequence>